<dbReference type="EMBL" id="CM000148">
    <property type="protein sequence ID" value="EAZ17860.1"/>
    <property type="molecule type" value="Genomic_DNA"/>
</dbReference>
<feature type="compositionally biased region" description="Low complexity" evidence="1">
    <location>
        <begin position="52"/>
        <end position="62"/>
    </location>
</feature>
<feature type="compositionally biased region" description="Basic and acidic residues" evidence="1">
    <location>
        <begin position="24"/>
        <end position="39"/>
    </location>
</feature>
<protein>
    <submittedName>
        <fullName evidence="2">Uncharacterized protein</fullName>
    </submittedName>
</protein>
<evidence type="ECO:0000313" key="2">
    <source>
        <dbReference type="EMBL" id="EAZ17860.1"/>
    </source>
</evidence>
<reference evidence="2" key="2">
    <citation type="submission" date="2008-12" db="EMBL/GenBank/DDBJ databases">
        <title>Improved gene annotation of the rice (Oryza sativa) genomes.</title>
        <authorList>
            <person name="Wang J."/>
            <person name="Li R."/>
            <person name="Fan W."/>
            <person name="Huang Q."/>
            <person name="Zhang J."/>
            <person name="Zhou Y."/>
            <person name="Hu Y."/>
            <person name="Zi S."/>
            <person name="Li J."/>
            <person name="Ni P."/>
            <person name="Zheng H."/>
            <person name="Zhang Y."/>
            <person name="Zhao M."/>
            <person name="Hao Q."/>
            <person name="McDermott J."/>
            <person name="Samudrala R."/>
            <person name="Kristiansen K."/>
            <person name="Wong G.K.-S."/>
        </authorList>
    </citation>
    <scope>NUCLEOTIDE SEQUENCE</scope>
</reference>
<dbReference type="Proteomes" id="UP000007752">
    <property type="component" value="Chromosome 11"/>
</dbReference>
<evidence type="ECO:0000256" key="1">
    <source>
        <dbReference type="SAM" id="MobiDB-lite"/>
    </source>
</evidence>
<feature type="compositionally biased region" description="Basic and acidic residues" evidence="1">
    <location>
        <begin position="79"/>
        <end position="89"/>
    </location>
</feature>
<organism evidence="2">
    <name type="scientific">Oryza sativa subsp. japonica</name>
    <name type="common">Rice</name>
    <dbReference type="NCBI Taxonomy" id="39947"/>
    <lineage>
        <taxon>Eukaryota</taxon>
        <taxon>Viridiplantae</taxon>
        <taxon>Streptophyta</taxon>
        <taxon>Embryophyta</taxon>
        <taxon>Tracheophyta</taxon>
        <taxon>Spermatophyta</taxon>
        <taxon>Magnoliopsida</taxon>
        <taxon>Liliopsida</taxon>
        <taxon>Poales</taxon>
        <taxon>Poaceae</taxon>
        <taxon>BOP clade</taxon>
        <taxon>Oryzoideae</taxon>
        <taxon>Oryzeae</taxon>
        <taxon>Oryzinae</taxon>
        <taxon>Oryza</taxon>
        <taxon>Oryza sativa</taxon>
    </lineage>
</organism>
<gene>
    <name evidence="2" type="ORF">OsJ_33412</name>
</gene>
<proteinExistence type="predicted"/>
<name>A3C9U7_ORYSJ</name>
<sequence>MNSGERLLDASAQKPLANSSRGPPELDRFLRTCFTKRDATLAASPPPPPPAASAWRPRASGGDRQGEVDGGGGHGSFRGPREWKAEGGPRRGQRFPQRPRRWHRLLRCAGAEESRQWAGKRGRRRARRSLAGQDGLAGEKLGEDAAGAPEVDGDCVGRQRRVVDSPSVGFDVRGEGLPPPSASEVEDVDGAPEASPPSEGGSGGGDSSPAISARTAILSLVNGVLRDR</sequence>
<feature type="compositionally biased region" description="Basic residues" evidence="1">
    <location>
        <begin position="91"/>
        <end position="106"/>
    </location>
</feature>
<feature type="region of interest" description="Disordered" evidence="1">
    <location>
        <begin position="1"/>
        <end position="211"/>
    </location>
</feature>
<accession>A3C9U7</accession>
<dbReference type="AlphaFoldDB" id="A3C9U7"/>
<reference evidence="2" key="1">
    <citation type="journal article" date="2005" name="PLoS Biol.">
        <title>The genomes of Oryza sativa: a history of duplications.</title>
        <authorList>
            <person name="Yu J."/>
            <person name="Wang J."/>
            <person name="Lin W."/>
            <person name="Li S."/>
            <person name="Li H."/>
            <person name="Zhou J."/>
            <person name="Ni P."/>
            <person name="Dong W."/>
            <person name="Hu S."/>
            <person name="Zeng C."/>
            <person name="Zhang J."/>
            <person name="Zhang Y."/>
            <person name="Li R."/>
            <person name="Xu Z."/>
            <person name="Li S."/>
            <person name="Li X."/>
            <person name="Zheng H."/>
            <person name="Cong L."/>
            <person name="Lin L."/>
            <person name="Yin J."/>
            <person name="Geng J."/>
            <person name="Li G."/>
            <person name="Shi J."/>
            <person name="Liu J."/>
            <person name="Lv H."/>
            <person name="Li J."/>
            <person name="Wang J."/>
            <person name="Deng Y."/>
            <person name="Ran L."/>
            <person name="Shi X."/>
            <person name="Wang X."/>
            <person name="Wu Q."/>
            <person name="Li C."/>
            <person name="Ren X."/>
            <person name="Wang J."/>
            <person name="Wang X."/>
            <person name="Li D."/>
            <person name="Liu D."/>
            <person name="Zhang X."/>
            <person name="Ji Z."/>
            <person name="Zhao W."/>
            <person name="Sun Y."/>
            <person name="Zhang Z."/>
            <person name="Bao J."/>
            <person name="Han Y."/>
            <person name="Dong L."/>
            <person name="Ji J."/>
            <person name="Chen P."/>
            <person name="Wu S."/>
            <person name="Liu J."/>
            <person name="Xiao Y."/>
            <person name="Bu D."/>
            <person name="Tan J."/>
            <person name="Yang L."/>
            <person name="Ye C."/>
            <person name="Zhang J."/>
            <person name="Xu J."/>
            <person name="Zhou Y."/>
            <person name="Yu Y."/>
            <person name="Zhang B."/>
            <person name="Zhuang S."/>
            <person name="Wei H."/>
            <person name="Liu B."/>
            <person name="Lei M."/>
            <person name="Yu H."/>
            <person name="Li Y."/>
            <person name="Xu H."/>
            <person name="Wei S."/>
            <person name="He X."/>
            <person name="Fang L."/>
            <person name="Zhang Z."/>
            <person name="Zhang Y."/>
            <person name="Huang X."/>
            <person name="Su Z."/>
            <person name="Tong W."/>
            <person name="Li J."/>
            <person name="Tong Z."/>
            <person name="Li S."/>
            <person name="Ye J."/>
            <person name="Wang L."/>
            <person name="Fang L."/>
            <person name="Lei T."/>
            <person name="Chen C."/>
            <person name="Chen H."/>
            <person name="Xu Z."/>
            <person name="Li H."/>
            <person name="Huang H."/>
            <person name="Zhang F."/>
            <person name="Xu H."/>
            <person name="Li N."/>
            <person name="Zhao C."/>
            <person name="Li S."/>
            <person name="Dong L."/>
            <person name="Huang Y."/>
            <person name="Li L."/>
            <person name="Xi Y."/>
            <person name="Qi Q."/>
            <person name="Li W."/>
            <person name="Zhang B."/>
            <person name="Hu W."/>
            <person name="Zhang Y."/>
            <person name="Tian X."/>
            <person name="Jiao Y."/>
            <person name="Liang X."/>
            <person name="Jin J."/>
            <person name="Gao L."/>
            <person name="Zheng W."/>
            <person name="Hao B."/>
            <person name="Liu S."/>
            <person name="Wang W."/>
            <person name="Yuan L."/>
            <person name="Cao M."/>
            <person name="McDermott J."/>
            <person name="Samudrala R."/>
            <person name="Wang J."/>
            <person name="Wong G.K."/>
            <person name="Yang H."/>
        </authorList>
    </citation>
    <scope>NUCLEOTIDE SEQUENCE [LARGE SCALE GENOMIC DNA]</scope>
</reference>
<feature type="compositionally biased region" description="Basic residues" evidence="1">
    <location>
        <begin position="118"/>
        <end position="128"/>
    </location>
</feature>